<dbReference type="PROSITE" id="PS50404">
    <property type="entry name" value="GST_NTER"/>
    <property type="match status" value="1"/>
</dbReference>
<name>A0A833R3B1_9POAL</name>
<comment type="caution">
    <text evidence="3">The sequence shown here is derived from an EMBL/GenBank/DDBJ whole genome shotgun (WGS) entry which is preliminary data.</text>
</comment>
<dbReference type="CDD" id="cd00570">
    <property type="entry name" value="GST_N_family"/>
    <property type="match status" value="1"/>
</dbReference>
<dbReference type="AlphaFoldDB" id="A0A833R3B1"/>
<proteinExistence type="predicted"/>
<accession>A0A833R3B1</accession>
<dbReference type="Pfam" id="PF13410">
    <property type="entry name" value="GST_C_2"/>
    <property type="match status" value="1"/>
</dbReference>
<evidence type="ECO:0000259" key="2">
    <source>
        <dbReference type="PROSITE" id="PS50405"/>
    </source>
</evidence>
<dbReference type="InterPro" id="IPR036282">
    <property type="entry name" value="Glutathione-S-Trfase_C_sf"/>
</dbReference>
<organism evidence="3 4">
    <name type="scientific">Carex littledalei</name>
    <dbReference type="NCBI Taxonomy" id="544730"/>
    <lineage>
        <taxon>Eukaryota</taxon>
        <taxon>Viridiplantae</taxon>
        <taxon>Streptophyta</taxon>
        <taxon>Embryophyta</taxon>
        <taxon>Tracheophyta</taxon>
        <taxon>Spermatophyta</taxon>
        <taxon>Magnoliopsida</taxon>
        <taxon>Liliopsida</taxon>
        <taxon>Poales</taxon>
        <taxon>Cyperaceae</taxon>
        <taxon>Cyperoideae</taxon>
        <taxon>Cariceae</taxon>
        <taxon>Carex</taxon>
        <taxon>Carex subgen. Euthyceras</taxon>
    </lineage>
</organism>
<dbReference type="Gene3D" id="1.20.1050.10">
    <property type="match status" value="1"/>
</dbReference>
<dbReference type="PROSITE" id="PS50405">
    <property type="entry name" value="GST_CTER"/>
    <property type="match status" value="1"/>
</dbReference>
<reference evidence="3" key="1">
    <citation type="submission" date="2020-01" db="EMBL/GenBank/DDBJ databases">
        <title>Genome sequence of Kobresia littledalei, the first chromosome-level genome in the family Cyperaceae.</title>
        <authorList>
            <person name="Qu G."/>
        </authorList>
    </citation>
    <scope>NUCLEOTIDE SEQUENCE</scope>
    <source>
        <strain evidence="3">C.B.Clarke</strain>
        <tissue evidence="3">Leaf</tissue>
    </source>
</reference>
<dbReference type="Gene3D" id="3.40.30.10">
    <property type="entry name" value="Glutaredoxin"/>
    <property type="match status" value="1"/>
</dbReference>
<evidence type="ECO:0000313" key="3">
    <source>
        <dbReference type="EMBL" id="KAF3337735.1"/>
    </source>
</evidence>
<evidence type="ECO:0000313" key="4">
    <source>
        <dbReference type="Proteomes" id="UP000623129"/>
    </source>
</evidence>
<dbReference type="OrthoDB" id="418495at2759"/>
<sequence length="265" mass="31207">MQLYHHPYSMDSQKVRLVLEEKSIDYTSYHVNPLTGKNMNASFFRMNPSAKLPVFQNGSHIIFRAIDIVQYIDRLTASLSGQAASVNTETAEWIQKIENWNPKIFTLAHTPPKYRNFISKFIRRVIIARMSEFPDLASMYHIKLREAYETEDKLKNLDAVKQSEDELRAILDEAELQLEKTMYLAGEEFTLADSMFIPLLVRLSLLELEEQYINTRPNVLAYYNMVKKRPSYKIVIGKYFDGWRKYCTLYKTACFLLVRKTLRRY</sequence>
<dbReference type="PANTHER" id="PTHR45374:SF1">
    <property type="entry name" value="GLUTATHIONE S-TRANSFERASE TCHQD"/>
    <property type="match status" value="1"/>
</dbReference>
<dbReference type="PANTHER" id="PTHR45374">
    <property type="entry name" value="GLUTATHIONE S-TRANSFERASE TCHQD"/>
    <property type="match status" value="1"/>
</dbReference>
<dbReference type="EMBL" id="SWLB01000006">
    <property type="protein sequence ID" value="KAF3337735.1"/>
    <property type="molecule type" value="Genomic_DNA"/>
</dbReference>
<dbReference type="InterPro" id="IPR010987">
    <property type="entry name" value="Glutathione-S-Trfase_C-like"/>
</dbReference>
<dbReference type="InterPro" id="IPR004045">
    <property type="entry name" value="Glutathione_S-Trfase_N"/>
</dbReference>
<dbReference type="SUPFAM" id="SSF52833">
    <property type="entry name" value="Thioredoxin-like"/>
    <property type="match status" value="1"/>
</dbReference>
<dbReference type="Proteomes" id="UP000623129">
    <property type="component" value="Unassembled WGS sequence"/>
</dbReference>
<evidence type="ECO:0000259" key="1">
    <source>
        <dbReference type="PROSITE" id="PS50404"/>
    </source>
</evidence>
<dbReference type="Pfam" id="PF02798">
    <property type="entry name" value="GST_N"/>
    <property type="match status" value="1"/>
</dbReference>
<keyword evidence="3" id="KW-0808">Transferase</keyword>
<keyword evidence="4" id="KW-1185">Reference proteome</keyword>
<dbReference type="GO" id="GO:0004364">
    <property type="term" value="F:glutathione transferase activity"/>
    <property type="evidence" value="ECO:0007669"/>
    <property type="project" value="InterPro"/>
</dbReference>
<dbReference type="SUPFAM" id="SSF47616">
    <property type="entry name" value="GST C-terminal domain-like"/>
    <property type="match status" value="1"/>
</dbReference>
<feature type="domain" description="GST C-terminal" evidence="2">
    <location>
        <begin position="116"/>
        <end position="249"/>
    </location>
</feature>
<feature type="domain" description="GST N-terminal" evidence="1">
    <location>
        <begin position="1"/>
        <end position="80"/>
    </location>
</feature>
<dbReference type="InterPro" id="IPR036249">
    <property type="entry name" value="Thioredoxin-like_sf"/>
</dbReference>
<protein>
    <submittedName>
        <fullName evidence="3">Glutathione S-transferase TCHQD</fullName>
    </submittedName>
</protein>
<gene>
    <name evidence="3" type="ORF">FCM35_KLT18322</name>
</gene>
<dbReference type="InterPro" id="IPR044617">
    <property type="entry name" value="TCHQD"/>
</dbReference>